<keyword evidence="2" id="KW-1185">Reference proteome</keyword>
<dbReference type="Gramene" id="ONI20683">
    <property type="protein sequence ID" value="ONI20683"/>
    <property type="gene ID" value="PRUPE_2G029100"/>
</dbReference>
<name>A0A251QA77_PRUPE</name>
<dbReference type="EMBL" id="CM007652">
    <property type="protein sequence ID" value="ONI20683.1"/>
    <property type="molecule type" value="Genomic_DNA"/>
</dbReference>
<gene>
    <name evidence="1" type="ORF">PRUPE_2G029100</name>
</gene>
<reference evidence="1 2" key="1">
    <citation type="journal article" date="2013" name="Nat. Genet.">
        <title>The high-quality draft genome of peach (Prunus persica) identifies unique patterns of genetic diversity, domestication and genome evolution.</title>
        <authorList>
            <consortium name="International Peach Genome Initiative"/>
            <person name="Verde I."/>
            <person name="Abbott A.G."/>
            <person name="Scalabrin S."/>
            <person name="Jung S."/>
            <person name="Shu S."/>
            <person name="Marroni F."/>
            <person name="Zhebentyayeva T."/>
            <person name="Dettori M.T."/>
            <person name="Grimwood J."/>
            <person name="Cattonaro F."/>
            <person name="Zuccolo A."/>
            <person name="Rossini L."/>
            <person name="Jenkins J."/>
            <person name="Vendramin E."/>
            <person name="Meisel L.A."/>
            <person name="Decroocq V."/>
            <person name="Sosinski B."/>
            <person name="Prochnik S."/>
            <person name="Mitros T."/>
            <person name="Policriti A."/>
            <person name="Cipriani G."/>
            <person name="Dondini L."/>
            <person name="Ficklin S."/>
            <person name="Goodstein D.M."/>
            <person name="Xuan P."/>
            <person name="Del Fabbro C."/>
            <person name="Aramini V."/>
            <person name="Copetti D."/>
            <person name="Gonzalez S."/>
            <person name="Horner D.S."/>
            <person name="Falchi R."/>
            <person name="Lucas S."/>
            <person name="Mica E."/>
            <person name="Maldonado J."/>
            <person name="Lazzari B."/>
            <person name="Bielenberg D."/>
            <person name="Pirona R."/>
            <person name="Miculan M."/>
            <person name="Barakat A."/>
            <person name="Testolin R."/>
            <person name="Stella A."/>
            <person name="Tartarini S."/>
            <person name="Tonutti P."/>
            <person name="Arus P."/>
            <person name="Orellana A."/>
            <person name="Wells C."/>
            <person name="Main D."/>
            <person name="Vizzotto G."/>
            <person name="Silva H."/>
            <person name="Salamini F."/>
            <person name="Schmutz J."/>
            <person name="Morgante M."/>
            <person name="Rokhsar D.S."/>
        </authorList>
    </citation>
    <scope>NUCLEOTIDE SEQUENCE [LARGE SCALE GENOMIC DNA]</scope>
    <source>
        <strain evidence="2">cv. Nemared</strain>
    </source>
</reference>
<dbReference type="AlphaFoldDB" id="A0A251QA77"/>
<evidence type="ECO:0000313" key="1">
    <source>
        <dbReference type="EMBL" id="ONI20683.1"/>
    </source>
</evidence>
<organism evidence="1 2">
    <name type="scientific">Prunus persica</name>
    <name type="common">Peach</name>
    <name type="synonym">Amygdalus persica</name>
    <dbReference type="NCBI Taxonomy" id="3760"/>
    <lineage>
        <taxon>Eukaryota</taxon>
        <taxon>Viridiplantae</taxon>
        <taxon>Streptophyta</taxon>
        <taxon>Embryophyta</taxon>
        <taxon>Tracheophyta</taxon>
        <taxon>Spermatophyta</taxon>
        <taxon>Magnoliopsida</taxon>
        <taxon>eudicotyledons</taxon>
        <taxon>Gunneridae</taxon>
        <taxon>Pentapetalae</taxon>
        <taxon>rosids</taxon>
        <taxon>fabids</taxon>
        <taxon>Rosales</taxon>
        <taxon>Rosaceae</taxon>
        <taxon>Amygdaloideae</taxon>
        <taxon>Amygdaleae</taxon>
        <taxon>Prunus</taxon>
    </lineage>
</organism>
<accession>A0A251QA77</accession>
<dbReference type="Proteomes" id="UP000006882">
    <property type="component" value="Chromosome G2"/>
</dbReference>
<protein>
    <submittedName>
        <fullName evidence="1">Uncharacterized protein</fullName>
    </submittedName>
</protein>
<evidence type="ECO:0000313" key="2">
    <source>
        <dbReference type="Proteomes" id="UP000006882"/>
    </source>
</evidence>
<proteinExistence type="predicted"/>
<sequence>MLGSVTEPRGTNQPLNRWWSKFYNRFADCRSKSTTVCAVASKREREREREREQICASAASNEEEMVCDGCEERTRRMASN</sequence>